<dbReference type="AlphaFoldDB" id="A0AA35RRK6"/>
<accession>A0AA35RRK6</accession>
<reference evidence="2" key="1">
    <citation type="submission" date="2023-03" db="EMBL/GenBank/DDBJ databases">
        <authorList>
            <person name="Steffen K."/>
            <person name="Cardenas P."/>
        </authorList>
    </citation>
    <scope>NUCLEOTIDE SEQUENCE</scope>
</reference>
<sequence length="63" mass="6974">MTVDNNPDSPIAPSPQPLSPVLEERKCESTAYSCFVNLISDDEADWVQDPAVQLIIQSLNKDK</sequence>
<evidence type="ECO:0000313" key="2">
    <source>
        <dbReference type="EMBL" id="CAI8015066.1"/>
    </source>
</evidence>
<gene>
    <name evidence="2" type="ORF">GBAR_LOCUS9375</name>
</gene>
<keyword evidence="3" id="KW-1185">Reference proteome</keyword>
<dbReference type="EMBL" id="CASHTH010001416">
    <property type="protein sequence ID" value="CAI8015066.1"/>
    <property type="molecule type" value="Genomic_DNA"/>
</dbReference>
<proteinExistence type="predicted"/>
<organism evidence="2 3">
    <name type="scientific">Geodia barretti</name>
    <name type="common">Barrett's horny sponge</name>
    <dbReference type="NCBI Taxonomy" id="519541"/>
    <lineage>
        <taxon>Eukaryota</taxon>
        <taxon>Metazoa</taxon>
        <taxon>Porifera</taxon>
        <taxon>Demospongiae</taxon>
        <taxon>Heteroscleromorpha</taxon>
        <taxon>Tetractinellida</taxon>
        <taxon>Astrophorina</taxon>
        <taxon>Geodiidae</taxon>
        <taxon>Geodia</taxon>
    </lineage>
</organism>
<feature type="region of interest" description="Disordered" evidence="1">
    <location>
        <begin position="1"/>
        <end position="20"/>
    </location>
</feature>
<comment type="caution">
    <text evidence="2">The sequence shown here is derived from an EMBL/GenBank/DDBJ whole genome shotgun (WGS) entry which is preliminary data.</text>
</comment>
<evidence type="ECO:0000313" key="3">
    <source>
        <dbReference type="Proteomes" id="UP001174909"/>
    </source>
</evidence>
<evidence type="ECO:0000256" key="1">
    <source>
        <dbReference type="SAM" id="MobiDB-lite"/>
    </source>
</evidence>
<dbReference type="Proteomes" id="UP001174909">
    <property type="component" value="Unassembled WGS sequence"/>
</dbReference>
<protein>
    <submittedName>
        <fullName evidence="2">Uncharacterized protein</fullName>
    </submittedName>
</protein>
<feature type="non-terminal residue" evidence="2">
    <location>
        <position position="63"/>
    </location>
</feature>
<name>A0AA35RRK6_GEOBA</name>